<dbReference type="GO" id="GO:0070290">
    <property type="term" value="F:N-acylphosphatidylethanolamine-specific phospholipase D activity"/>
    <property type="evidence" value="ECO:0007669"/>
    <property type="project" value="InterPro"/>
</dbReference>
<dbReference type="KEGG" id="pswu:SY83_09940"/>
<dbReference type="RefSeq" id="WP_068611020.1">
    <property type="nucleotide sequence ID" value="NZ_CP011388.1"/>
</dbReference>
<organism evidence="5 6">
    <name type="scientific">Paenibacillus swuensis</name>
    <dbReference type="NCBI Taxonomy" id="1178515"/>
    <lineage>
        <taxon>Bacteria</taxon>
        <taxon>Bacillati</taxon>
        <taxon>Bacillota</taxon>
        <taxon>Bacilli</taxon>
        <taxon>Bacillales</taxon>
        <taxon>Paenibacillaceae</taxon>
        <taxon>Paenibacillus</taxon>
    </lineage>
</organism>
<dbReference type="GO" id="GO:0005737">
    <property type="term" value="C:cytoplasm"/>
    <property type="evidence" value="ECO:0007669"/>
    <property type="project" value="TreeGrafter"/>
</dbReference>
<evidence type="ECO:0000256" key="1">
    <source>
        <dbReference type="ARBA" id="ARBA00034221"/>
    </source>
</evidence>
<dbReference type="PIRSF" id="PIRSF038896">
    <property type="entry name" value="NAPE-PLD"/>
    <property type="match status" value="1"/>
</dbReference>
<sequence>MIVIIAVLAVIAWLVIRFYPALGGRRSRESAAALTRSAQYASGKFQNQIPTSMKMSFGATLKLLVEFIQGRPDLKPTSPLPIEVFQPQVAVEGVMPQVTWFGHSAFLLQMNGRTLFMDPMLGTSPSPFPQIGGIGRYSKQLPFNIADLPEIDAVVLSHDHYDHLDYGSILKLKTKVKQFFVPLGVGAHLIRWGVDPGRLRELDWWEEADFEGLKLTSAPARHFSGRSVTDRNSTLWCSWIIRSETAKVFFSGDSGYGPHFAEIGEKYGPFDLTLMECGQYDERWSAIHMIPEETVQAHLDVKGALLIPIHWGAFTLAMHSWIDPVERVLKAAAEKQVAVATPKIGETVTLGASAYPMSTWWK</sequence>
<dbReference type="InterPro" id="IPR001279">
    <property type="entry name" value="Metallo-B-lactamas"/>
</dbReference>
<dbReference type="SUPFAM" id="SSF56281">
    <property type="entry name" value="Metallo-hydrolase/oxidoreductase"/>
    <property type="match status" value="1"/>
</dbReference>
<evidence type="ECO:0000256" key="2">
    <source>
        <dbReference type="ARBA" id="ARBA00034301"/>
    </source>
</evidence>
<proteinExistence type="predicted"/>
<dbReference type="AlphaFoldDB" id="A0A172TP16"/>
<comment type="function">
    <text evidence="2">Counteracts the endogenous Pycsar antiviral defense system. Phosphodiesterase that enables metal-dependent hydrolysis of host cyclic nucleotide Pycsar defense signals such as cCMP and cUMP.</text>
</comment>
<dbReference type="EMBL" id="CP011388">
    <property type="protein sequence ID" value="ANE48829.1"/>
    <property type="molecule type" value="Genomic_DNA"/>
</dbReference>
<dbReference type="Gene3D" id="3.60.15.10">
    <property type="entry name" value="Ribonuclease Z/Hydroxyacylglutathione hydrolase-like"/>
    <property type="match status" value="1"/>
</dbReference>
<evidence type="ECO:0000313" key="5">
    <source>
        <dbReference type="EMBL" id="ANE48829.1"/>
    </source>
</evidence>
<dbReference type="STRING" id="1178515.SY83_09940"/>
<dbReference type="Pfam" id="PF12706">
    <property type="entry name" value="Lactamase_B_2"/>
    <property type="match status" value="1"/>
</dbReference>
<accession>A0A172TP16</accession>
<comment type="catalytic activity">
    <reaction evidence="3">
        <text>3',5'-cyclic UMP + H2O = UMP + H(+)</text>
        <dbReference type="Rhea" id="RHEA:70575"/>
        <dbReference type="ChEBI" id="CHEBI:15377"/>
        <dbReference type="ChEBI" id="CHEBI:15378"/>
        <dbReference type="ChEBI" id="CHEBI:57865"/>
        <dbReference type="ChEBI" id="CHEBI:184387"/>
    </reaction>
    <physiologicalReaction direction="left-to-right" evidence="3">
        <dbReference type="Rhea" id="RHEA:70576"/>
    </physiologicalReaction>
</comment>
<dbReference type="InterPro" id="IPR024884">
    <property type="entry name" value="NAPE-PLD"/>
</dbReference>
<evidence type="ECO:0000313" key="6">
    <source>
        <dbReference type="Proteomes" id="UP000076927"/>
    </source>
</evidence>
<evidence type="ECO:0000259" key="4">
    <source>
        <dbReference type="Pfam" id="PF12706"/>
    </source>
</evidence>
<dbReference type="Proteomes" id="UP000076927">
    <property type="component" value="Chromosome"/>
</dbReference>
<dbReference type="InterPro" id="IPR036866">
    <property type="entry name" value="RibonucZ/Hydroxyglut_hydro"/>
</dbReference>
<evidence type="ECO:0000256" key="3">
    <source>
        <dbReference type="ARBA" id="ARBA00048505"/>
    </source>
</evidence>
<gene>
    <name evidence="5" type="ORF">SY83_09940</name>
</gene>
<reference evidence="5 6" key="1">
    <citation type="submission" date="2015-01" db="EMBL/GenBank/DDBJ databases">
        <title>Paenibacillus swuensis/DY6/whole genome sequencing.</title>
        <authorList>
            <person name="Kim M.K."/>
            <person name="Srinivasan S."/>
            <person name="Lee J.-J."/>
        </authorList>
    </citation>
    <scope>NUCLEOTIDE SEQUENCE [LARGE SCALE GENOMIC DNA]</scope>
    <source>
        <strain evidence="5 6">DY6</strain>
    </source>
</reference>
<comment type="catalytic activity">
    <reaction evidence="1">
        <text>3',5'-cyclic CMP + H2O = CMP + H(+)</text>
        <dbReference type="Rhea" id="RHEA:72675"/>
        <dbReference type="ChEBI" id="CHEBI:15377"/>
        <dbReference type="ChEBI" id="CHEBI:15378"/>
        <dbReference type="ChEBI" id="CHEBI:58003"/>
        <dbReference type="ChEBI" id="CHEBI:60377"/>
    </reaction>
    <physiologicalReaction direction="left-to-right" evidence="1">
        <dbReference type="Rhea" id="RHEA:72676"/>
    </physiologicalReaction>
</comment>
<feature type="domain" description="Metallo-beta-lactamase" evidence="4">
    <location>
        <begin position="139"/>
        <end position="311"/>
    </location>
</feature>
<dbReference type="PATRIC" id="fig|1178515.4.peg.1991"/>
<dbReference type="PANTHER" id="PTHR15032:SF4">
    <property type="entry name" value="N-ACYL-PHOSPHATIDYLETHANOLAMINE-HYDROLYZING PHOSPHOLIPASE D"/>
    <property type="match status" value="1"/>
</dbReference>
<dbReference type="PANTHER" id="PTHR15032">
    <property type="entry name" value="N-ACYL-PHOSPHATIDYLETHANOLAMINE-HYDROLYZING PHOSPHOLIPASE D"/>
    <property type="match status" value="1"/>
</dbReference>
<protein>
    <submittedName>
        <fullName evidence="5">Membrane protein</fullName>
    </submittedName>
</protein>
<dbReference type="GO" id="GO:0008270">
    <property type="term" value="F:zinc ion binding"/>
    <property type="evidence" value="ECO:0007669"/>
    <property type="project" value="InterPro"/>
</dbReference>
<keyword evidence="6" id="KW-1185">Reference proteome</keyword>
<name>A0A172TP16_9BACL</name>